<dbReference type="GO" id="GO:0016829">
    <property type="term" value="F:lyase activity"/>
    <property type="evidence" value="ECO:0007669"/>
    <property type="project" value="UniProtKB-KW"/>
</dbReference>
<keyword evidence="8" id="KW-1185">Reference proteome</keyword>
<dbReference type="GO" id="GO:0005634">
    <property type="term" value="C:nucleus"/>
    <property type="evidence" value="ECO:0007669"/>
    <property type="project" value="UniProtKB-SubCell"/>
</dbReference>
<feature type="active site" description="Proton donor/acceptor" evidence="5">
    <location>
        <position position="123"/>
    </location>
</feature>
<feature type="region of interest" description="Disordered" evidence="6">
    <location>
        <begin position="1"/>
        <end position="66"/>
    </location>
</feature>
<name>A0A8H6SI11_9AGAR</name>
<dbReference type="EMBL" id="JACAZF010000007">
    <property type="protein sequence ID" value="KAF7299318.1"/>
    <property type="molecule type" value="Genomic_DNA"/>
</dbReference>
<dbReference type="GO" id="GO:1990838">
    <property type="term" value="F:poly(U)-specific exoribonuclease activity, producing 3' uridine cyclic phosphate ends"/>
    <property type="evidence" value="ECO:0007669"/>
    <property type="project" value="UniProtKB-UniRule"/>
</dbReference>
<dbReference type="EC" id="3.1.4.-" evidence="5"/>
<keyword evidence="4 5" id="KW-0539">Nucleus</keyword>
<comment type="subcellular location">
    <subcellularLocation>
        <location evidence="5">Nucleus</location>
    </subcellularLocation>
</comment>
<dbReference type="InterPro" id="IPR027521">
    <property type="entry name" value="Usb1"/>
</dbReference>
<dbReference type="HAMAP" id="MF_03040">
    <property type="entry name" value="USB1"/>
    <property type="match status" value="1"/>
</dbReference>
<dbReference type="OrthoDB" id="49151at2759"/>
<dbReference type="Gene3D" id="3.90.1140.10">
    <property type="entry name" value="Cyclic phosphodiesterase"/>
    <property type="match status" value="1"/>
</dbReference>
<protein>
    <recommendedName>
        <fullName evidence="5">U6 snRNA phosphodiesterase</fullName>
        <ecNumber evidence="5">3.1.4.-</ecNumber>
    </recommendedName>
</protein>
<evidence type="ECO:0000256" key="6">
    <source>
        <dbReference type="SAM" id="MobiDB-lite"/>
    </source>
</evidence>
<feature type="active site" description="Proton donor/acceptor" evidence="5">
    <location>
        <position position="211"/>
    </location>
</feature>
<evidence type="ECO:0000313" key="7">
    <source>
        <dbReference type="EMBL" id="KAF7299318.1"/>
    </source>
</evidence>
<evidence type="ECO:0000256" key="4">
    <source>
        <dbReference type="ARBA" id="ARBA00023242"/>
    </source>
</evidence>
<evidence type="ECO:0000313" key="8">
    <source>
        <dbReference type="Proteomes" id="UP000636479"/>
    </source>
</evidence>
<evidence type="ECO:0000256" key="2">
    <source>
        <dbReference type="ARBA" id="ARBA00022801"/>
    </source>
</evidence>
<evidence type="ECO:0000256" key="3">
    <source>
        <dbReference type="ARBA" id="ARBA00023239"/>
    </source>
</evidence>
<comment type="function">
    <text evidence="5">Phosphodiesterase responsible for the U6 snRNA 3' end processing. Acts as an exoribonuclease (RNase) responsible for trimming the poly(U) tract of the last nucleotides in the pre-U6 snRNA molecule, leading to the formation of mature U6 snRNA.</text>
</comment>
<reference evidence="7" key="1">
    <citation type="submission" date="2020-05" db="EMBL/GenBank/DDBJ databases">
        <title>Mycena genomes resolve the evolution of fungal bioluminescence.</title>
        <authorList>
            <person name="Tsai I.J."/>
        </authorList>
    </citation>
    <scope>NUCLEOTIDE SEQUENCE</scope>
    <source>
        <strain evidence="7">171206Taipei</strain>
    </source>
</reference>
<sequence length="272" mass="29821">MKRDAVAASLVAYSDSESDVEKPSPEPPPPPAKKRKLPTLSNTLSGPKHIDDPSQHQGRTRSTPHVDGQWATHIYAHVLPDSTFVKLVQHIIDAARTVVPSLHSLVSPGQGEDGPSEQEPELHVSLSRPIFLRAEQREEFRNEVRKIAAGTSRFAASFARISSLTNDDNTRIFLVLEIGAGHPELSAFTNALTPLLQTIRQKEYYASPRFHASIGWALETTPTGSKISAFPETLLPMLNERYSARLSATSSMCDIAEVGVRIGKMVTLCPLQ</sequence>
<comment type="caution">
    <text evidence="7">The sequence shown here is derived from an EMBL/GenBank/DDBJ whole genome shotgun (WGS) entry which is preliminary data.</text>
</comment>
<keyword evidence="2 5" id="KW-0378">Hydrolase</keyword>
<dbReference type="AlphaFoldDB" id="A0A8H6SI11"/>
<dbReference type="Pfam" id="PF09749">
    <property type="entry name" value="HVSL"/>
    <property type="match status" value="1"/>
</dbReference>
<dbReference type="GO" id="GO:0034477">
    <property type="term" value="P:U6 snRNA 3'-end processing"/>
    <property type="evidence" value="ECO:0007669"/>
    <property type="project" value="UniProtKB-UniRule"/>
</dbReference>
<keyword evidence="3" id="KW-0456">Lyase</keyword>
<proteinExistence type="inferred from homology"/>
<comment type="similarity">
    <text evidence="5">Belongs to the 2H phosphoesterase superfamily. USB1 family.</text>
</comment>
<dbReference type="Proteomes" id="UP000636479">
    <property type="component" value="Unassembled WGS sequence"/>
</dbReference>
<organism evidence="7 8">
    <name type="scientific">Mycena indigotica</name>
    <dbReference type="NCBI Taxonomy" id="2126181"/>
    <lineage>
        <taxon>Eukaryota</taxon>
        <taxon>Fungi</taxon>
        <taxon>Dikarya</taxon>
        <taxon>Basidiomycota</taxon>
        <taxon>Agaricomycotina</taxon>
        <taxon>Agaricomycetes</taxon>
        <taxon>Agaricomycetidae</taxon>
        <taxon>Agaricales</taxon>
        <taxon>Marasmiineae</taxon>
        <taxon>Mycenaceae</taxon>
        <taxon>Mycena</taxon>
    </lineage>
</organism>
<gene>
    <name evidence="5" type="primary">USB1</name>
    <name evidence="7" type="ORF">MIND_00880800</name>
</gene>
<dbReference type="PANTHER" id="PTHR13522">
    <property type="entry name" value="U6 SNRNA PHOSPHODIESTERASE 1"/>
    <property type="match status" value="1"/>
</dbReference>
<dbReference type="PANTHER" id="PTHR13522:SF3">
    <property type="entry name" value="U6 SNRNA PHOSPHODIESTERASE 1"/>
    <property type="match status" value="1"/>
</dbReference>
<keyword evidence="1 5" id="KW-0540">Nuclease</keyword>
<evidence type="ECO:0000256" key="1">
    <source>
        <dbReference type="ARBA" id="ARBA00022722"/>
    </source>
</evidence>
<accession>A0A8H6SI11</accession>
<evidence type="ECO:0000256" key="5">
    <source>
        <dbReference type="HAMAP-Rule" id="MF_03040"/>
    </source>
</evidence>